<evidence type="ECO:0000256" key="1">
    <source>
        <dbReference type="ARBA" id="ARBA00008705"/>
    </source>
</evidence>
<gene>
    <name evidence="10" type="primary">LOC116946130</name>
</gene>
<feature type="domain" description="Globin" evidence="8">
    <location>
        <begin position="12"/>
        <end position="160"/>
    </location>
</feature>
<evidence type="ECO:0000256" key="2">
    <source>
        <dbReference type="ARBA" id="ARBA00022448"/>
    </source>
</evidence>
<keyword evidence="2 7" id="KW-0813">Transport</keyword>
<dbReference type="RefSeq" id="XP_032816911.1">
    <property type="nucleotide sequence ID" value="XM_032961020.1"/>
</dbReference>
<dbReference type="PANTHER" id="PTHR46783">
    <property type="entry name" value="CYTOGLOBIN"/>
    <property type="match status" value="1"/>
</dbReference>
<keyword evidence="9" id="KW-1185">Reference proteome</keyword>
<dbReference type="InterPro" id="IPR012292">
    <property type="entry name" value="Globin/Proto"/>
</dbReference>
<dbReference type="PROSITE" id="PS01033">
    <property type="entry name" value="GLOBIN"/>
    <property type="match status" value="1"/>
</dbReference>
<dbReference type="GO" id="GO:0019825">
    <property type="term" value="F:oxygen binding"/>
    <property type="evidence" value="ECO:0007669"/>
    <property type="project" value="InterPro"/>
</dbReference>
<dbReference type="PRINTS" id="PR01906">
    <property type="entry name" value="FISHGLOBIN"/>
</dbReference>
<dbReference type="Gene3D" id="1.10.490.10">
    <property type="entry name" value="Globins"/>
    <property type="match status" value="1"/>
</dbReference>
<evidence type="ECO:0000256" key="5">
    <source>
        <dbReference type="ARBA" id="ARBA00022723"/>
    </source>
</evidence>
<organism evidence="9 10">
    <name type="scientific">Petromyzon marinus</name>
    <name type="common">Sea lamprey</name>
    <dbReference type="NCBI Taxonomy" id="7757"/>
    <lineage>
        <taxon>Eukaryota</taxon>
        <taxon>Metazoa</taxon>
        <taxon>Chordata</taxon>
        <taxon>Craniata</taxon>
        <taxon>Vertebrata</taxon>
        <taxon>Cyclostomata</taxon>
        <taxon>Hyperoartia</taxon>
        <taxon>Petromyzontiformes</taxon>
        <taxon>Petromyzontidae</taxon>
        <taxon>Petromyzon</taxon>
    </lineage>
</organism>
<evidence type="ECO:0000256" key="3">
    <source>
        <dbReference type="ARBA" id="ARBA00022617"/>
    </source>
</evidence>
<sequence>MGALQDSGIVSSFKEDEKAALRESWDIFNNSHQDAGVKILARFIINNPEAKKFFPKFKGLNTAEELQNSAEVRIHGDKILAAVQQAVLDLDDPDKQKNKLKDLSKSHAQQFNVEPAYFKTFAEVILKYVTETCGKSFTSEMRTSWSKLLSLIIIELQSAY</sequence>
<dbReference type="SUPFAM" id="SSF46458">
    <property type="entry name" value="Globin-like"/>
    <property type="match status" value="1"/>
</dbReference>
<dbReference type="InterPro" id="IPR000971">
    <property type="entry name" value="Globin"/>
</dbReference>
<dbReference type="GeneID" id="116946130"/>
<dbReference type="PANTHER" id="PTHR46783:SF3">
    <property type="entry name" value="GLOBIN FAMILY PROFILE DOMAIN-CONTAINING PROTEIN"/>
    <property type="match status" value="1"/>
</dbReference>
<evidence type="ECO:0000256" key="6">
    <source>
        <dbReference type="ARBA" id="ARBA00023004"/>
    </source>
</evidence>
<dbReference type="Proteomes" id="UP001318040">
    <property type="component" value="Chromosome 26"/>
</dbReference>
<dbReference type="GO" id="GO:0016491">
    <property type="term" value="F:oxidoreductase activity"/>
    <property type="evidence" value="ECO:0007669"/>
    <property type="project" value="UniProtKB-ARBA"/>
</dbReference>
<evidence type="ECO:0000259" key="8">
    <source>
        <dbReference type="PROSITE" id="PS01033"/>
    </source>
</evidence>
<comment type="similarity">
    <text evidence="1 7">Belongs to the globin family.</text>
</comment>
<evidence type="ECO:0000256" key="4">
    <source>
        <dbReference type="ARBA" id="ARBA00022621"/>
    </source>
</evidence>
<evidence type="ECO:0000313" key="10">
    <source>
        <dbReference type="RefSeq" id="XP_032816911.1"/>
    </source>
</evidence>
<dbReference type="GO" id="GO:0005344">
    <property type="term" value="F:oxygen carrier activity"/>
    <property type="evidence" value="ECO:0007669"/>
    <property type="project" value="UniProtKB-KW"/>
</dbReference>
<dbReference type="KEGG" id="pmrn:116946130"/>
<keyword evidence="5" id="KW-0479">Metal-binding</keyword>
<dbReference type="InterPro" id="IPR013314">
    <property type="entry name" value="Globin_lamprey/hagfish"/>
</dbReference>
<keyword evidence="3 7" id="KW-0349">Heme</keyword>
<dbReference type="AlphaFoldDB" id="A0AAJ7TFC2"/>
<reference evidence="10" key="1">
    <citation type="submission" date="2025-08" db="UniProtKB">
        <authorList>
            <consortium name="RefSeq"/>
        </authorList>
    </citation>
    <scope>IDENTIFICATION</scope>
    <source>
        <tissue evidence="10">Sperm</tissue>
    </source>
</reference>
<proteinExistence type="inferred from homology"/>
<evidence type="ECO:0000313" key="9">
    <source>
        <dbReference type="Proteomes" id="UP001318040"/>
    </source>
</evidence>
<dbReference type="Pfam" id="PF00042">
    <property type="entry name" value="Globin"/>
    <property type="match status" value="1"/>
</dbReference>
<dbReference type="GO" id="GO:0020037">
    <property type="term" value="F:heme binding"/>
    <property type="evidence" value="ECO:0007669"/>
    <property type="project" value="InterPro"/>
</dbReference>
<accession>A0AAJ7TFC2</accession>
<protein>
    <submittedName>
        <fullName evidence="10">Globin-2-like</fullName>
    </submittedName>
</protein>
<keyword evidence="4 7" id="KW-0561">Oxygen transport</keyword>
<keyword evidence="6" id="KW-0408">Iron</keyword>
<dbReference type="InterPro" id="IPR009050">
    <property type="entry name" value="Globin-like_sf"/>
</dbReference>
<name>A0AAJ7TFC2_PETMA</name>
<dbReference type="GO" id="GO:0005506">
    <property type="term" value="F:iron ion binding"/>
    <property type="evidence" value="ECO:0007669"/>
    <property type="project" value="InterPro"/>
</dbReference>
<evidence type="ECO:0000256" key="7">
    <source>
        <dbReference type="RuleBase" id="RU000356"/>
    </source>
</evidence>